<dbReference type="InterPro" id="IPR039422">
    <property type="entry name" value="MarR/SlyA-like"/>
</dbReference>
<dbReference type="SUPFAM" id="SSF46785">
    <property type="entry name" value="Winged helix' DNA-binding domain"/>
    <property type="match status" value="1"/>
</dbReference>
<dbReference type="Proteomes" id="UP001592531">
    <property type="component" value="Unassembled WGS sequence"/>
</dbReference>
<reference evidence="2 3" key="1">
    <citation type="submission" date="2024-09" db="EMBL/GenBank/DDBJ databases">
        <authorList>
            <person name="Lee S.D."/>
        </authorList>
    </citation>
    <scope>NUCLEOTIDE SEQUENCE [LARGE SCALE GENOMIC DNA]</scope>
    <source>
        <strain evidence="2 3">N8-3</strain>
    </source>
</reference>
<dbReference type="PANTHER" id="PTHR33164">
    <property type="entry name" value="TRANSCRIPTIONAL REGULATOR, MARR FAMILY"/>
    <property type="match status" value="1"/>
</dbReference>
<accession>A0ABV6W580</accession>
<protein>
    <submittedName>
        <fullName evidence="2">MarR family winged helix-turn-helix transcriptional regulator</fullName>
    </submittedName>
</protein>
<dbReference type="RefSeq" id="WP_380543825.1">
    <property type="nucleotide sequence ID" value="NZ_JBHFAB010000034.1"/>
</dbReference>
<evidence type="ECO:0000259" key="1">
    <source>
        <dbReference type="PROSITE" id="PS50995"/>
    </source>
</evidence>
<dbReference type="Pfam" id="PF12802">
    <property type="entry name" value="MarR_2"/>
    <property type="match status" value="1"/>
</dbReference>
<comment type="caution">
    <text evidence="2">The sequence shown here is derived from an EMBL/GenBank/DDBJ whole genome shotgun (WGS) entry which is preliminary data.</text>
</comment>
<organism evidence="2 3">
    <name type="scientific">Streptacidiphilus cavernicola</name>
    <dbReference type="NCBI Taxonomy" id="3342716"/>
    <lineage>
        <taxon>Bacteria</taxon>
        <taxon>Bacillati</taxon>
        <taxon>Actinomycetota</taxon>
        <taxon>Actinomycetes</taxon>
        <taxon>Kitasatosporales</taxon>
        <taxon>Streptomycetaceae</taxon>
        <taxon>Streptacidiphilus</taxon>
    </lineage>
</organism>
<dbReference type="PROSITE" id="PS50995">
    <property type="entry name" value="HTH_MARR_2"/>
    <property type="match status" value="1"/>
</dbReference>
<name>A0ABV6W580_9ACTN</name>
<proteinExistence type="predicted"/>
<dbReference type="InterPro" id="IPR036388">
    <property type="entry name" value="WH-like_DNA-bd_sf"/>
</dbReference>
<dbReference type="InterPro" id="IPR000835">
    <property type="entry name" value="HTH_MarR-typ"/>
</dbReference>
<dbReference type="InterPro" id="IPR036390">
    <property type="entry name" value="WH_DNA-bd_sf"/>
</dbReference>
<dbReference type="Gene3D" id="1.10.10.10">
    <property type="entry name" value="Winged helix-like DNA-binding domain superfamily/Winged helix DNA-binding domain"/>
    <property type="match status" value="1"/>
</dbReference>
<evidence type="ECO:0000313" key="3">
    <source>
        <dbReference type="Proteomes" id="UP001592531"/>
    </source>
</evidence>
<dbReference type="SMART" id="SM00347">
    <property type="entry name" value="HTH_MARR"/>
    <property type="match status" value="1"/>
</dbReference>
<dbReference type="PRINTS" id="PR00598">
    <property type="entry name" value="HTHMARR"/>
</dbReference>
<dbReference type="PANTHER" id="PTHR33164:SF104">
    <property type="entry name" value="TRANSCRIPTIONAL REGULATORY PROTEIN"/>
    <property type="match status" value="1"/>
</dbReference>
<dbReference type="EMBL" id="JBHFAB010000034">
    <property type="protein sequence ID" value="MFC1421157.1"/>
    <property type="molecule type" value="Genomic_DNA"/>
</dbReference>
<feature type="domain" description="HTH marR-type" evidence="1">
    <location>
        <begin position="8"/>
        <end position="142"/>
    </location>
</feature>
<keyword evidence="3" id="KW-1185">Reference proteome</keyword>
<gene>
    <name evidence="2" type="ORF">ACEZDE_31615</name>
</gene>
<sequence>MTGTGRLADQAWESLFRAQVVLGREFAAQDTWDELPRGDYDVLYTLAKAPEGLRMTEINRQVMLTQPGISRLVSRLEQQGLLERQPDPDDARAQRVLLTEAGRELQRKVGRRHVRHVIRAMTRALDPDQLTQLRELCTALTAAAEAASPGTEKGHHTS</sequence>
<evidence type="ECO:0000313" key="2">
    <source>
        <dbReference type="EMBL" id="MFC1421157.1"/>
    </source>
</evidence>